<dbReference type="Gene3D" id="3.20.20.370">
    <property type="entry name" value="Glycoside hydrolase/deacetylase"/>
    <property type="match status" value="1"/>
</dbReference>
<evidence type="ECO:0000256" key="1">
    <source>
        <dbReference type="ARBA" id="ARBA00022723"/>
    </source>
</evidence>
<dbReference type="RefSeq" id="WP_386273744.1">
    <property type="nucleotide sequence ID" value="NZ_JBHSIJ010000002.1"/>
</dbReference>
<gene>
    <name evidence="6" type="ORF">ACFQVD_40600</name>
</gene>
<name>A0ABW2TEC2_9ACTN</name>
<evidence type="ECO:0000256" key="2">
    <source>
        <dbReference type="ARBA" id="ARBA00022801"/>
    </source>
</evidence>
<feature type="chain" id="PRO_5045536131" evidence="4">
    <location>
        <begin position="19"/>
        <end position="318"/>
    </location>
</feature>
<evidence type="ECO:0000256" key="4">
    <source>
        <dbReference type="SAM" id="SignalP"/>
    </source>
</evidence>
<feature type="domain" description="NodB homology" evidence="5">
    <location>
        <begin position="120"/>
        <end position="296"/>
    </location>
</feature>
<dbReference type="PROSITE" id="PS51677">
    <property type="entry name" value="NODB"/>
    <property type="match status" value="1"/>
</dbReference>
<keyword evidence="4" id="KW-0732">Signal</keyword>
<dbReference type="Pfam" id="PF01522">
    <property type="entry name" value="Polysacc_deac_1"/>
    <property type="match status" value="1"/>
</dbReference>
<keyword evidence="7" id="KW-1185">Reference proteome</keyword>
<sequence length="318" mass="33671">MRVRMVSMALLLAAAGCASPITTTGAPPPTATIAPTGRATPIGPNEPTAPIVPIVPAGPTGPPGRTAPAGAPAGAPAAGAPSATASGTAGARKAEARPDWPVGDFPVPRPARRINCERVRCVALTFDDGPGAYTAALLDMLARHRGRATFFVVGQMVPGDGERILRRMVAEGHELGNHSWSHPELPGLSEAGIREQLNRTQWIVKRATGVTMDLMRPPYGATDARVAAESRHLGLAQILWDVDTLDWRDRDSSIVARRAAEATPGSIVLMHDIHASTVQAVPRLLHHFAARGYRLVTLSELYGRRLVSGRKYPVDSGF</sequence>
<organism evidence="6 7">
    <name type="scientific">Streptosporangium amethystogenes subsp. fukuiense</name>
    <dbReference type="NCBI Taxonomy" id="698418"/>
    <lineage>
        <taxon>Bacteria</taxon>
        <taxon>Bacillati</taxon>
        <taxon>Actinomycetota</taxon>
        <taxon>Actinomycetes</taxon>
        <taxon>Streptosporangiales</taxon>
        <taxon>Streptosporangiaceae</taxon>
        <taxon>Streptosporangium</taxon>
    </lineage>
</organism>
<dbReference type="PANTHER" id="PTHR10587">
    <property type="entry name" value="GLYCOSYL TRANSFERASE-RELATED"/>
    <property type="match status" value="1"/>
</dbReference>
<dbReference type="Proteomes" id="UP001596514">
    <property type="component" value="Unassembled WGS sequence"/>
</dbReference>
<keyword evidence="1" id="KW-0479">Metal-binding</keyword>
<keyword evidence="2" id="KW-0378">Hydrolase</keyword>
<accession>A0ABW2TEC2</accession>
<dbReference type="InterPro" id="IPR002509">
    <property type="entry name" value="NODB_dom"/>
</dbReference>
<protein>
    <submittedName>
        <fullName evidence="6">Polysaccharide deacetylase family protein</fullName>
    </submittedName>
</protein>
<dbReference type="SUPFAM" id="SSF88713">
    <property type="entry name" value="Glycoside hydrolase/deacetylase"/>
    <property type="match status" value="1"/>
</dbReference>
<dbReference type="EMBL" id="JBHTEE010000001">
    <property type="protein sequence ID" value="MFC7606418.1"/>
    <property type="molecule type" value="Genomic_DNA"/>
</dbReference>
<feature type="signal peptide" evidence="4">
    <location>
        <begin position="1"/>
        <end position="18"/>
    </location>
</feature>
<dbReference type="InterPro" id="IPR011330">
    <property type="entry name" value="Glyco_hydro/deAcase_b/a-brl"/>
</dbReference>
<feature type="region of interest" description="Disordered" evidence="3">
    <location>
        <begin position="20"/>
        <end position="41"/>
    </location>
</feature>
<feature type="compositionally biased region" description="Low complexity" evidence="3">
    <location>
        <begin position="63"/>
        <end position="91"/>
    </location>
</feature>
<feature type="region of interest" description="Disordered" evidence="3">
    <location>
        <begin position="56"/>
        <end position="104"/>
    </location>
</feature>
<dbReference type="PROSITE" id="PS51257">
    <property type="entry name" value="PROKAR_LIPOPROTEIN"/>
    <property type="match status" value="1"/>
</dbReference>
<dbReference type="InterPro" id="IPR050248">
    <property type="entry name" value="Polysacc_deacetylase_ArnD"/>
</dbReference>
<evidence type="ECO:0000256" key="3">
    <source>
        <dbReference type="SAM" id="MobiDB-lite"/>
    </source>
</evidence>
<evidence type="ECO:0000259" key="5">
    <source>
        <dbReference type="PROSITE" id="PS51677"/>
    </source>
</evidence>
<dbReference type="PANTHER" id="PTHR10587:SF133">
    <property type="entry name" value="CHITIN DEACETYLASE 1-RELATED"/>
    <property type="match status" value="1"/>
</dbReference>
<evidence type="ECO:0000313" key="6">
    <source>
        <dbReference type="EMBL" id="MFC7606418.1"/>
    </source>
</evidence>
<evidence type="ECO:0000313" key="7">
    <source>
        <dbReference type="Proteomes" id="UP001596514"/>
    </source>
</evidence>
<reference evidence="7" key="1">
    <citation type="journal article" date="2019" name="Int. J. Syst. Evol. Microbiol.">
        <title>The Global Catalogue of Microorganisms (GCM) 10K type strain sequencing project: providing services to taxonomists for standard genome sequencing and annotation.</title>
        <authorList>
            <consortium name="The Broad Institute Genomics Platform"/>
            <consortium name="The Broad Institute Genome Sequencing Center for Infectious Disease"/>
            <person name="Wu L."/>
            <person name="Ma J."/>
        </authorList>
    </citation>
    <scope>NUCLEOTIDE SEQUENCE [LARGE SCALE GENOMIC DNA]</scope>
    <source>
        <strain evidence="7">JCM 10083</strain>
    </source>
</reference>
<proteinExistence type="predicted"/>
<comment type="caution">
    <text evidence="6">The sequence shown here is derived from an EMBL/GenBank/DDBJ whole genome shotgun (WGS) entry which is preliminary data.</text>
</comment>